<accession>A0A2L0F062</accession>
<reference evidence="1 2" key="1">
    <citation type="submission" date="2015-09" db="EMBL/GenBank/DDBJ databases">
        <title>Sorangium comparison.</title>
        <authorList>
            <person name="Zaburannyi N."/>
            <person name="Bunk B."/>
            <person name="Overmann J."/>
            <person name="Mueller R."/>
        </authorList>
    </citation>
    <scope>NUCLEOTIDE SEQUENCE [LARGE SCALE GENOMIC DNA]</scope>
    <source>
        <strain evidence="1 2">So ce26</strain>
    </source>
</reference>
<dbReference type="AlphaFoldDB" id="A0A2L0F062"/>
<dbReference type="EMBL" id="CP012673">
    <property type="protein sequence ID" value="AUX44952.1"/>
    <property type="molecule type" value="Genomic_DNA"/>
</dbReference>
<dbReference type="RefSeq" id="WP_104983404.1">
    <property type="nucleotide sequence ID" value="NZ_CP012673.1"/>
</dbReference>
<evidence type="ECO:0000313" key="2">
    <source>
        <dbReference type="Proteomes" id="UP000238348"/>
    </source>
</evidence>
<sequence length="104" mass="11593">MTSPVDSSDVFLIPMPGNRVARIPRAVLERYVDEAARLAHDPCAAENDVTAHSMSVDPATGASAWHTEWELGPCDYTDESGFPQSAYTWHRHPLGTEYTEIYQK</sequence>
<name>A0A2L0F062_SORCE</name>
<dbReference type="Proteomes" id="UP000238348">
    <property type="component" value="Chromosome"/>
</dbReference>
<dbReference type="OrthoDB" id="5513541at2"/>
<proteinExistence type="predicted"/>
<organism evidence="1 2">
    <name type="scientific">Sorangium cellulosum</name>
    <name type="common">Polyangium cellulosum</name>
    <dbReference type="NCBI Taxonomy" id="56"/>
    <lineage>
        <taxon>Bacteria</taxon>
        <taxon>Pseudomonadati</taxon>
        <taxon>Myxococcota</taxon>
        <taxon>Polyangia</taxon>
        <taxon>Polyangiales</taxon>
        <taxon>Polyangiaceae</taxon>
        <taxon>Sorangium</taxon>
    </lineage>
</organism>
<protein>
    <submittedName>
        <fullName evidence="1">Uncharacterized protein</fullName>
    </submittedName>
</protein>
<gene>
    <name evidence="1" type="ORF">SOCE26_064220</name>
</gene>
<evidence type="ECO:0000313" key="1">
    <source>
        <dbReference type="EMBL" id="AUX44952.1"/>
    </source>
</evidence>